<dbReference type="GO" id="GO:0044781">
    <property type="term" value="P:bacterial-type flagellum organization"/>
    <property type="evidence" value="ECO:0007669"/>
    <property type="project" value="UniProtKB-KW"/>
</dbReference>
<name>A0A368U4W9_9GAMM</name>
<comment type="caution">
    <text evidence="7">The sequence shown here is derived from an EMBL/GenBank/DDBJ whole genome shotgun (WGS) entry which is preliminary data.</text>
</comment>
<keyword evidence="3" id="KW-1005">Bacterial flagellum biogenesis</keyword>
<dbReference type="RefSeq" id="WP_114486776.1">
    <property type="nucleotide sequence ID" value="NZ_CBCSHM010000023.1"/>
</dbReference>
<keyword evidence="8" id="KW-1185">Reference proteome</keyword>
<dbReference type="AlphaFoldDB" id="A0A368U4W9"/>
<evidence type="ECO:0000313" key="7">
    <source>
        <dbReference type="EMBL" id="RCV92065.1"/>
    </source>
</evidence>
<reference evidence="7 8" key="1">
    <citation type="submission" date="2018-07" db="EMBL/GenBank/DDBJ databases">
        <title>Halomonas rutogse sp. nov., isolated from Lake TangqianCo on Tibetan Plateau.</title>
        <authorList>
            <person name="Lu H."/>
            <person name="Xing P."/>
            <person name="Wu Q."/>
        </authorList>
    </citation>
    <scope>NUCLEOTIDE SEQUENCE [LARGE SCALE GENOMIC DNA]</scope>
    <source>
        <strain evidence="7 8">TQ8S</strain>
    </source>
</reference>
<gene>
    <name evidence="7" type="ORF">DU506_09890</name>
</gene>
<keyword evidence="7" id="KW-0282">Flagellum</keyword>
<keyword evidence="2" id="KW-0963">Cytoplasm</keyword>
<evidence type="ECO:0000256" key="6">
    <source>
        <dbReference type="SAM" id="MobiDB-lite"/>
    </source>
</evidence>
<evidence type="ECO:0000256" key="3">
    <source>
        <dbReference type="ARBA" id="ARBA00022795"/>
    </source>
</evidence>
<proteinExistence type="predicted"/>
<evidence type="ECO:0000256" key="2">
    <source>
        <dbReference type="ARBA" id="ARBA00022490"/>
    </source>
</evidence>
<dbReference type="Gene3D" id="1.20.58.380">
    <property type="entry name" value="Flagellar protein flit"/>
    <property type="match status" value="1"/>
</dbReference>
<comment type="subcellular location">
    <subcellularLocation>
        <location evidence="1">Cytoplasm</location>
        <location evidence="1">Cytosol</location>
    </subcellularLocation>
</comment>
<keyword evidence="4" id="KW-0143">Chaperone</keyword>
<evidence type="ECO:0000313" key="8">
    <source>
        <dbReference type="Proteomes" id="UP000253204"/>
    </source>
</evidence>
<sequence length="145" mass="16468">MSSRRDTQDAQDALLKAYAALLASVKHMHELAHQEQWAELIEQRTHYVLLVDELQQLDASITLDSIHSQQKADLLESILEHDVQMRQLLVERRDELGKLIGVSQRQRSLHRAYAPQQAPVGHSEAVEAPEEIPAHLDKLSGKRSL</sequence>
<protein>
    <recommendedName>
        <fullName evidence="5">Flagellar protein FliT</fullName>
    </recommendedName>
</protein>
<evidence type="ECO:0000256" key="1">
    <source>
        <dbReference type="ARBA" id="ARBA00004514"/>
    </source>
</evidence>
<keyword evidence="7" id="KW-0966">Cell projection</keyword>
<feature type="compositionally biased region" description="Basic and acidic residues" evidence="6">
    <location>
        <begin position="132"/>
        <end position="145"/>
    </location>
</feature>
<dbReference type="OrthoDB" id="6238322at2"/>
<evidence type="ECO:0000256" key="5">
    <source>
        <dbReference type="ARBA" id="ARBA00093797"/>
    </source>
</evidence>
<dbReference type="EMBL" id="QPIJ01000019">
    <property type="protein sequence ID" value="RCV92065.1"/>
    <property type="molecule type" value="Genomic_DNA"/>
</dbReference>
<dbReference type="Proteomes" id="UP000253204">
    <property type="component" value="Unassembled WGS sequence"/>
</dbReference>
<accession>A0A368U4W9</accession>
<organism evidence="7 8">
    <name type="scientific">Vreelandella rituensis</name>
    <dbReference type="NCBI Taxonomy" id="2282306"/>
    <lineage>
        <taxon>Bacteria</taxon>
        <taxon>Pseudomonadati</taxon>
        <taxon>Pseudomonadota</taxon>
        <taxon>Gammaproteobacteria</taxon>
        <taxon>Oceanospirillales</taxon>
        <taxon>Halomonadaceae</taxon>
        <taxon>Vreelandella</taxon>
    </lineage>
</organism>
<feature type="region of interest" description="Disordered" evidence="6">
    <location>
        <begin position="114"/>
        <end position="145"/>
    </location>
</feature>
<evidence type="ECO:0000256" key="4">
    <source>
        <dbReference type="ARBA" id="ARBA00023186"/>
    </source>
</evidence>
<dbReference type="InterPro" id="IPR008622">
    <property type="entry name" value="FliT"/>
</dbReference>
<keyword evidence="7" id="KW-0969">Cilium</keyword>
<dbReference type="Pfam" id="PF05400">
    <property type="entry name" value="FliT"/>
    <property type="match status" value="1"/>
</dbReference>